<name>A0A6I4NRU9_9FLAO</name>
<dbReference type="EMBL" id="WSTB01000020">
    <property type="protein sequence ID" value="MWB96851.1"/>
    <property type="molecule type" value="Genomic_DNA"/>
</dbReference>
<dbReference type="InterPro" id="IPR002696">
    <property type="entry name" value="Membr_insert_effic_factor_YidD"/>
</dbReference>
<accession>A0A6I4NRU9</accession>
<reference evidence="1 2" key="1">
    <citation type="submission" date="2019-12" db="EMBL/GenBank/DDBJ databases">
        <authorList>
            <person name="Kim Y.S."/>
        </authorList>
    </citation>
    <scope>NUCLEOTIDE SEQUENCE [LARGE SCALE GENOMIC DNA]</scope>
    <source>
        <strain evidence="1 2">GA093</strain>
    </source>
</reference>
<dbReference type="NCBIfam" id="TIGR00278">
    <property type="entry name" value="membrane protein insertion efficiency factor YidD"/>
    <property type="match status" value="1"/>
</dbReference>
<dbReference type="Proteomes" id="UP000471501">
    <property type="component" value="Unassembled WGS sequence"/>
</dbReference>
<keyword evidence="2" id="KW-1185">Reference proteome</keyword>
<dbReference type="AlphaFoldDB" id="A0A6I4NRU9"/>
<protein>
    <submittedName>
        <fullName evidence="1">Membrane protein insertion efficiency factor YidD</fullName>
    </submittedName>
</protein>
<gene>
    <name evidence="1" type="primary">yidD</name>
    <name evidence="1" type="ORF">GON26_21025</name>
</gene>
<comment type="caution">
    <text evidence="1">The sequence shown here is derived from an EMBL/GenBank/DDBJ whole genome shotgun (WGS) entry which is preliminary data.</text>
</comment>
<dbReference type="Pfam" id="PF01809">
    <property type="entry name" value="YidD"/>
    <property type="match status" value="1"/>
</dbReference>
<proteinExistence type="predicted"/>
<dbReference type="SMART" id="SM01234">
    <property type="entry name" value="Haemolytic"/>
    <property type="match status" value="1"/>
</dbReference>
<evidence type="ECO:0000313" key="1">
    <source>
        <dbReference type="EMBL" id="MWB96851.1"/>
    </source>
</evidence>
<dbReference type="RefSeq" id="WP_160376735.1">
    <property type="nucleotide sequence ID" value="NZ_WSTB01000020.1"/>
</dbReference>
<organism evidence="1 2">
    <name type="scientific">Flavobacterium hydrocarbonoxydans</name>
    <dbReference type="NCBI Taxonomy" id="2683249"/>
    <lineage>
        <taxon>Bacteria</taxon>
        <taxon>Pseudomonadati</taxon>
        <taxon>Bacteroidota</taxon>
        <taxon>Flavobacteriia</taxon>
        <taxon>Flavobacteriales</taxon>
        <taxon>Flavobacteriaceae</taxon>
        <taxon>Flavobacterium</taxon>
    </lineage>
</organism>
<evidence type="ECO:0000313" key="2">
    <source>
        <dbReference type="Proteomes" id="UP000471501"/>
    </source>
</evidence>
<sequence length="93" mass="11257">MKYLILFTIRIYWNLISEKNRKKCIFRKSCSNYVFETTNEKGFIEGLKAFKYRYYNCRGNFEIFKNPINNETLILLPSKKIITSQEITERLIN</sequence>